<sequence length="125" mass="13411">MTDAQTKQRHSLEGKDTLRATDFTDKSSQFNQGIVDGRPEGRQPPPASVVLDTVVDPNASTDDPTLQHPPASSTLTGATSKDVYHGLGMPVQGMSSQEAHHDGQPGRKRHGQGVEQFGQGEMYDA</sequence>
<gene>
    <name evidence="2" type="ORF">M404DRAFT_163391</name>
</gene>
<feature type="compositionally biased region" description="Basic and acidic residues" evidence="1">
    <location>
        <begin position="10"/>
        <end position="25"/>
    </location>
</feature>
<dbReference type="InParanoid" id="A0A0C3JFG7"/>
<feature type="region of interest" description="Disordered" evidence="1">
    <location>
        <begin position="1"/>
        <end position="125"/>
    </location>
</feature>
<evidence type="ECO:0000313" key="2">
    <source>
        <dbReference type="EMBL" id="KIN96326.1"/>
    </source>
</evidence>
<dbReference type="HOGENOM" id="CLU_142421_0_0_1"/>
<organism evidence="2 3">
    <name type="scientific">Pisolithus tinctorius Marx 270</name>
    <dbReference type="NCBI Taxonomy" id="870435"/>
    <lineage>
        <taxon>Eukaryota</taxon>
        <taxon>Fungi</taxon>
        <taxon>Dikarya</taxon>
        <taxon>Basidiomycota</taxon>
        <taxon>Agaricomycotina</taxon>
        <taxon>Agaricomycetes</taxon>
        <taxon>Agaricomycetidae</taxon>
        <taxon>Boletales</taxon>
        <taxon>Sclerodermatineae</taxon>
        <taxon>Pisolithaceae</taxon>
        <taxon>Pisolithus</taxon>
    </lineage>
</organism>
<reference evidence="2 3" key="1">
    <citation type="submission" date="2014-04" db="EMBL/GenBank/DDBJ databases">
        <authorList>
            <consortium name="DOE Joint Genome Institute"/>
            <person name="Kuo A."/>
            <person name="Kohler A."/>
            <person name="Costa M.D."/>
            <person name="Nagy L.G."/>
            <person name="Floudas D."/>
            <person name="Copeland A."/>
            <person name="Barry K.W."/>
            <person name="Cichocki N."/>
            <person name="Veneault-Fourrey C."/>
            <person name="LaButti K."/>
            <person name="Lindquist E.A."/>
            <person name="Lipzen A."/>
            <person name="Lundell T."/>
            <person name="Morin E."/>
            <person name="Murat C."/>
            <person name="Sun H."/>
            <person name="Tunlid A."/>
            <person name="Henrissat B."/>
            <person name="Grigoriev I.V."/>
            <person name="Hibbett D.S."/>
            <person name="Martin F."/>
            <person name="Nordberg H.P."/>
            <person name="Cantor M.N."/>
            <person name="Hua S.X."/>
        </authorList>
    </citation>
    <scope>NUCLEOTIDE SEQUENCE [LARGE SCALE GENOMIC DNA]</scope>
    <source>
        <strain evidence="2 3">Marx 270</strain>
    </source>
</reference>
<feature type="compositionally biased region" description="Polar residues" evidence="1">
    <location>
        <begin position="58"/>
        <end position="79"/>
    </location>
</feature>
<evidence type="ECO:0000256" key="1">
    <source>
        <dbReference type="SAM" id="MobiDB-lite"/>
    </source>
</evidence>
<evidence type="ECO:0000313" key="3">
    <source>
        <dbReference type="Proteomes" id="UP000054217"/>
    </source>
</evidence>
<proteinExistence type="predicted"/>
<keyword evidence="3" id="KW-1185">Reference proteome</keyword>
<dbReference type="OrthoDB" id="3260716at2759"/>
<name>A0A0C3JFG7_PISTI</name>
<reference evidence="3" key="2">
    <citation type="submission" date="2015-01" db="EMBL/GenBank/DDBJ databases">
        <title>Evolutionary Origins and Diversification of the Mycorrhizal Mutualists.</title>
        <authorList>
            <consortium name="DOE Joint Genome Institute"/>
            <consortium name="Mycorrhizal Genomics Consortium"/>
            <person name="Kohler A."/>
            <person name="Kuo A."/>
            <person name="Nagy L.G."/>
            <person name="Floudas D."/>
            <person name="Copeland A."/>
            <person name="Barry K.W."/>
            <person name="Cichocki N."/>
            <person name="Veneault-Fourrey C."/>
            <person name="LaButti K."/>
            <person name="Lindquist E.A."/>
            <person name="Lipzen A."/>
            <person name="Lundell T."/>
            <person name="Morin E."/>
            <person name="Murat C."/>
            <person name="Riley R."/>
            <person name="Ohm R."/>
            <person name="Sun H."/>
            <person name="Tunlid A."/>
            <person name="Henrissat B."/>
            <person name="Grigoriev I.V."/>
            <person name="Hibbett D.S."/>
            <person name="Martin F."/>
        </authorList>
    </citation>
    <scope>NUCLEOTIDE SEQUENCE [LARGE SCALE GENOMIC DNA]</scope>
    <source>
        <strain evidence="3">Marx 270</strain>
    </source>
</reference>
<dbReference type="EMBL" id="KN832049">
    <property type="protein sequence ID" value="KIN96326.1"/>
    <property type="molecule type" value="Genomic_DNA"/>
</dbReference>
<dbReference type="AlphaFoldDB" id="A0A0C3JFG7"/>
<accession>A0A0C3JFG7</accession>
<dbReference type="Proteomes" id="UP000054217">
    <property type="component" value="Unassembled WGS sequence"/>
</dbReference>
<protein>
    <submittedName>
        <fullName evidence="2">Uncharacterized protein</fullName>
    </submittedName>
</protein>